<evidence type="ECO:0000313" key="1">
    <source>
        <dbReference type="EMBL" id="OOQ57911.1"/>
    </source>
</evidence>
<proteinExistence type="predicted"/>
<organism evidence="1 2">
    <name type="scientific">Mucilaginibacter pedocola</name>
    <dbReference type="NCBI Taxonomy" id="1792845"/>
    <lineage>
        <taxon>Bacteria</taxon>
        <taxon>Pseudomonadati</taxon>
        <taxon>Bacteroidota</taxon>
        <taxon>Sphingobacteriia</taxon>
        <taxon>Sphingobacteriales</taxon>
        <taxon>Sphingobacteriaceae</taxon>
        <taxon>Mucilaginibacter</taxon>
    </lineage>
</organism>
<gene>
    <name evidence="1" type="ORF">BC343_13050</name>
</gene>
<dbReference type="OrthoDB" id="7675395at2"/>
<dbReference type="AlphaFoldDB" id="A0A1S9PAF7"/>
<reference evidence="1 2" key="1">
    <citation type="submission" date="2016-07" db="EMBL/GenBank/DDBJ databases">
        <title>Genomic analysis of zinc-resistant bacterium Mucilaginibacter pedocola TBZ30.</title>
        <authorList>
            <person name="Huang J."/>
            <person name="Tang J."/>
        </authorList>
    </citation>
    <scope>NUCLEOTIDE SEQUENCE [LARGE SCALE GENOMIC DNA]</scope>
    <source>
        <strain evidence="1 2">TBZ30</strain>
    </source>
</reference>
<dbReference type="STRING" id="1792845.BC343_13050"/>
<comment type="caution">
    <text evidence="1">The sequence shown here is derived from an EMBL/GenBank/DDBJ whole genome shotgun (WGS) entry which is preliminary data.</text>
</comment>
<sequence length="256" mass="27478">MAKAQHSVTKLWQTDTVLNIPESVLHEKDVLYVSLIDGDAWAADGKGGVGTVSIDGKIKNTSWITGLNAPKGMARVGDRLYVADLNEVAVIDIKKGAIDHKIAIPGAAWLNDVTADKKGTVYVTDSKNGTAYKIEGDKATLFLEGIKGINGIKAVADKVYVLGGDAMYLAGNDKKATKFAELEHGGDGLEPIGNGDFLATAWSGYLYYIKADGTKELLLDTHETKNKTADIGYDPKTRIIYVPTFLGKSVVAYKLN</sequence>
<dbReference type="Proteomes" id="UP000189739">
    <property type="component" value="Unassembled WGS sequence"/>
</dbReference>
<dbReference type="SUPFAM" id="SSF63829">
    <property type="entry name" value="Calcium-dependent phosphotriesterase"/>
    <property type="match status" value="1"/>
</dbReference>
<dbReference type="GO" id="GO:0005524">
    <property type="term" value="F:ATP binding"/>
    <property type="evidence" value="ECO:0007669"/>
    <property type="project" value="UniProtKB-KW"/>
</dbReference>
<dbReference type="InterPro" id="IPR011042">
    <property type="entry name" value="6-blade_b-propeller_TolB-like"/>
</dbReference>
<keyword evidence="2" id="KW-1185">Reference proteome</keyword>
<accession>A0A1S9PAF7</accession>
<protein>
    <submittedName>
        <fullName evidence="1">ATP-binding protein</fullName>
    </submittedName>
</protein>
<evidence type="ECO:0000313" key="2">
    <source>
        <dbReference type="Proteomes" id="UP000189739"/>
    </source>
</evidence>
<name>A0A1S9PAF7_9SPHI</name>
<keyword evidence="1" id="KW-0547">Nucleotide-binding</keyword>
<keyword evidence="1" id="KW-0067">ATP-binding</keyword>
<dbReference type="EMBL" id="MBTF01000035">
    <property type="protein sequence ID" value="OOQ57911.1"/>
    <property type="molecule type" value="Genomic_DNA"/>
</dbReference>
<dbReference type="Gene3D" id="2.120.10.30">
    <property type="entry name" value="TolB, C-terminal domain"/>
    <property type="match status" value="1"/>
</dbReference>